<evidence type="ECO:0000256" key="1">
    <source>
        <dbReference type="SAM" id="SignalP"/>
    </source>
</evidence>
<dbReference type="SUPFAM" id="SSF48452">
    <property type="entry name" value="TPR-like"/>
    <property type="match status" value="1"/>
</dbReference>
<accession>A0A518BN71</accession>
<keyword evidence="4" id="KW-1185">Reference proteome</keyword>
<name>A0A518BN71_9BACT</name>
<evidence type="ECO:0000259" key="2">
    <source>
        <dbReference type="Pfam" id="PF08239"/>
    </source>
</evidence>
<dbReference type="AlphaFoldDB" id="A0A518BN71"/>
<dbReference type="Pfam" id="PF08239">
    <property type="entry name" value="SH3_3"/>
    <property type="match status" value="1"/>
</dbReference>
<dbReference type="InterPro" id="IPR011990">
    <property type="entry name" value="TPR-like_helical_dom_sf"/>
</dbReference>
<dbReference type="Gene3D" id="1.25.40.10">
    <property type="entry name" value="Tetratricopeptide repeat domain"/>
    <property type="match status" value="1"/>
</dbReference>
<dbReference type="RefSeq" id="WP_145067426.1">
    <property type="nucleotide sequence ID" value="NZ_CP036287.1"/>
</dbReference>
<dbReference type="InterPro" id="IPR003646">
    <property type="entry name" value="SH3-like_bac-type"/>
</dbReference>
<evidence type="ECO:0000313" key="3">
    <source>
        <dbReference type="EMBL" id="QDU68429.1"/>
    </source>
</evidence>
<protein>
    <recommendedName>
        <fullName evidence="2">SH3b domain-containing protein</fullName>
    </recommendedName>
</protein>
<organism evidence="3 4">
    <name type="scientific">Engelhardtia mirabilis</name>
    <dbReference type="NCBI Taxonomy" id="2528011"/>
    <lineage>
        <taxon>Bacteria</taxon>
        <taxon>Pseudomonadati</taxon>
        <taxon>Planctomycetota</taxon>
        <taxon>Planctomycetia</taxon>
        <taxon>Planctomycetia incertae sedis</taxon>
        <taxon>Engelhardtia</taxon>
    </lineage>
</organism>
<feature type="domain" description="SH3b" evidence="2">
    <location>
        <begin position="259"/>
        <end position="306"/>
    </location>
</feature>
<feature type="chain" id="PRO_5021840629" description="SH3b domain-containing protein" evidence="1">
    <location>
        <begin position="23"/>
        <end position="313"/>
    </location>
</feature>
<feature type="signal peptide" evidence="1">
    <location>
        <begin position="1"/>
        <end position="22"/>
    </location>
</feature>
<dbReference type="EMBL" id="CP036287">
    <property type="protein sequence ID" value="QDU68429.1"/>
    <property type="molecule type" value="Genomic_DNA"/>
</dbReference>
<dbReference type="KEGG" id="pbap:Pla133_35260"/>
<gene>
    <name evidence="3" type="ORF">Pla133_35260</name>
</gene>
<dbReference type="Gene3D" id="2.30.30.40">
    <property type="entry name" value="SH3 Domains"/>
    <property type="match status" value="1"/>
</dbReference>
<evidence type="ECO:0000313" key="4">
    <source>
        <dbReference type="Proteomes" id="UP000316921"/>
    </source>
</evidence>
<keyword evidence="1" id="KW-0732">Signal</keyword>
<reference evidence="3 4" key="1">
    <citation type="submission" date="2019-02" db="EMBL/GenBank/DDBJ databases">
        <title>Deep-cultivation of Planctomycetes and their phenomic and genomic characterization uncovers novel biology.</title>
        <authorList>
            <person name="Wiegand S."/>
            <person name="Jogler M."/>
            <person name="Boedeker C."/>
            <person name="Pinto D."/>
            <person name="Vollmers J."/>
            <person name="Rivas-Marin E."/>
            <person name="Kohn T."/>
            <person name="Peeters S.H."/>
            <person name="Heuer A."/>
            <person name="Rast P."/>
            <person name="Oberbeckmann S."/>
            <person name="Bunk B."/>
            <person name="Jeske O."/>
            <person name="Meyerdierks A."/>
            <person name="Storesund J.E."/>
            <person name="Kallscheuer N."/>
            <person name="Luecker S."/>
            <person name="Lage O.M."/>
            <person name="Pohl T."/>
            <person name="Merkel B.J."/>
            <person name="Hornburger P."/>
            <person name="Mueller R.-W."/>
            <person name="Bruemmer F."/>
            <person name="Labrenz M."/>
            <person name="Spormann A.M."/>
            <person name="Op den Camp H."/>
            <person name="Overmann J."/>
            <person name="Amann R."/>
            <person name="Jetten M.S.M."/>
            <person name="Mascher T."/>
            <person name="Medema M.H."/>
            <person name="Devos D.P."/>
            <person name="Kaster A.-K."/>
            <person name="Ovreas L."/>
            <person name="Rohde M."/>
            <person name="Galperin M.Y."/>
            <person name="Jogler C."/>
        </authorList>
    </citation>
    <scope>NUCLEOTIDE SEQUENCE [LARGE SCALE GENOMIC DNA]</scope>
    <source>
        <strain evidence="3 4">Pla133</strain>
    </source>
</reference>
<dbReference type="Proteomes" id="UP000316921">
    <property type="component" value="Chromosome"/>
</dbReference>
<proteinExistence type="predicted"/>
<sequence length="313" mass="33302" precursor="true">MNTKLRILALLAIVLLPAVARAQGGGIDPTLDDDALVPGGPELLDGSAPATPTATAAAVPAAPAPDPYELQLGALARRFDEGVEAWRRGEYAIAEGRWLDVLAESKSSAASLRGRERILDRHALLHNLGNAAFRLERPLEAMGWYLAALRHAPRSLDTRANLALARRAAELDTELEDDFAASVGEGLDLITPSEARWLALLALGPLLVALLGEAVRGGRAWRLAVALAVLAAAAGAVPLAHHSLHGVDDPVMVVRKGTTTVRAEPLEGRPAIGEVSAGEVAQRIDELPDWVRIERRDGTRGWLARDAVFPLVR</sequence>